<protein>
    <submittedName>
        <fullName evidence="2">Uncharacterized protein</fullName>
    </submittedName>
</protein>
<name>A0A060ZTM3_9ACTN</name>
<evidence type="ECO:0000313" key="3">
    <source>
        <dbReference type="EMBL" id="MBP2061611.1"/>
    </source>
</evidence>
<evidence type="ECO:0000256" key="1">
    <source>
        <dbReference type="SAM" id="MobiDB-lite"/>
    </source>
</evidence>
<evidence type="ECO:0000313" key="2">
    <source>
        <dbReference type="EMBL" id="CDR09562.1"/>
    </source>
</evidence>
<dbReference type="PANTHER" id="PTHR47962">
    <property type="entry name" value="ATP-DEPENDENT HELICASE LHR-RELATED-RELATED"/>
    <property type="match status" value="1"/>
</dbReference>
<dbReference type="GO" id="GO:0016887">
    <property type="term" value="F:ATP hydrolysis activity"/>
    <property type="evidence" value="ECO:0007669"/>
    <property type="project" value="TreeGrafter"/>
</dbReference>
<accession>A0A060ZTM3</accession>
<keyword evidence="4" id="KW-1185">Reference proteome</keyword>
<dbReference type="HOGENOM" id="CLU_939829_0_0_11"/>
<reference evidence="3 4" key="2">
    <citation type="submission" date="2021-03" db="EMBL/GenBank/DDBJ databases">
        <title>Genomic Encyclopedia of Type Strains, Phase IV (KMG-IV): sequencing the most valuable type-strain genomes for metagenomic binning, comparative biology and taxonomic classification.</title>
        <authorList>
            <person name="Goeker M."/>
        </authorList>
    </citation>
    <scope>NUCLEOTIDE SEQUENCE [LARGE SCALE GENOMIC DNA]</scope>
    <source>
        <strain evidence="3 4">DSM 41954</strain>
    </source>
</reference>
<reference evidence="2" key="1">
    <citation type="submission" date="2014-05" db="EMBL/GenBank/DDBJ databases">
        <authorList>
            <person name="Horn Fabian"/>
        </authorList>
    </citation>
    <scope>NUCLEOTIDE SEQUENCE</scope>
</reference>
<dbReference type="EMBL" id="LK022848">
    <property type="protein sequence ID" value="CDR09562.1"/>
    <property type="molecule type" value="Genomic_DNA"/>
</dbReference>
<organism evidence="2">
    <name type="scientific">Streptomyces iranensis</name>
    <dbReference type="NCBI Taxonomy" id="576784"/>
    <lineage>
        <taxon>Bacteria</taxon>
        <taxon>Bacillati</taxon>
        <taxon>Actinomycetota</taxon>
        <taxon>Actinomycetes</taxon>
        <taxon>Kitasatosporales</taxon>
        <taxon>Streptomycetaceae</taxon>
        <taxon>Streptomyces</taxon>
        <taxon>Streptomyces violaceusniger group</taxon>
    </lineage>
</organism>
<dbReference type="Proteomes" id="UP000756710">
    <property type="component" value="Unassembled WGS sequence"/>
</dbReference>
<feature type="region of interest" description="Disordered" evidence="1">
    <location>
        <begin position="277"/>
        <end position="296"/>
    </location>
</feature>
<dbReference type="AlphaFoldDB" id="A0A060ZTM3"/>
<proteinExistence type="predicted"/>
<dbReference type="PANTHER" id="PTHR47962:SF5">
    <property type="entry name" value="ATP-DEPENDENT HELICASE LHR-RELATED"/>
    <property type="match status" value="1"/>
</dbReference>
<sequence length="296" mass="32701">MAQQVLALCLQEHTVGDRLWQEWWGGLGPFGPAAEPIVRHLVGEGYLERDGDLLFIGPEAERRFGYRHFMDLTAVFTAAPEFTVLSGRSEIGTTDPQLLTEEVAGPRRLLLAGRNWQVTYIDWSRRRCFVEPVDGGGKARWSSGRALRALSHELTGAAREVLLGADPPVTLTKRAESALAQVREDNAEYVHPDGTVILRGGRDTNVRWWTWAGYRANATLAATLTNIADPLQRPTDTYVRLREDLTPDDWQKAKAEAESRLCLPAVDARAASGLKFNTAPSDSPQLSGDLAFSAHN</sequence>
<dbReference type="GO" id="GO:0003677">
    <property type="term" value="F:DNA binding"/>
    <property type="evidence" value="ECO:0007669"/>
    <property type="project" value="TreeGrafter"/>
</dbReference>
<evidence type="ECO:0000313" key="4">
    <source>
        <dbReference type="Proteomes" id="UP000756710"/>
    </source>
</evidence>
<dbReference type="InterPro" id="IPR052511">
    <property type="entry name" value="ATP-dep_Helicase"/>
</dbReference>
<dbReference type="EMBL" id="JAGGLR010000006">
    <property type="protein sequence ID" value="MBP2061611.1"/>
    <property type="molecule type" value="Genomic_DNA"/>
</dbReference>
<gene>
    <name evidence="3" type="ORF">J2Z30_002620</name>
    <name evidence="2" type="ORF">SIRAN6170</name>
</gene>